<dbReference type="NCBIfam" id="TIGR00254">
    <property type="entry name" value="GGDEF"/>
    <property type="match status" value="1"/>
</dbReference>
<dbReference type="SMART" id="SM00267">
    <property type="entry name" value="GGDEF"/>
    <property type="match status" value="1"/>
</dbReference>
<proteinExistence type="predicted"/>
<dbReference type="InterPro" id="IPR000160">
    <property type="entry name" value="GGDEF_dom"/>
</dbReference>
<dbReference type="EMBL" id="JABTTE010000003">
    <property type="protein sequence ID" value="NSL50967.1"/>
    <property type="molecule type" value="Genomic_DNA"/>
</dbReference>
<dbReference type="Gene3D" id="3.30.70.270">
    <property type="match status" value="1"/>
</dbReference>
<dbReference type="PANTHER" id="PTHR45138:SF9">
    <property type="entry name" value="DIGUANYLATE CYCLASE DGCM-RELATED"/>
    <property type="match status" value="1"/>
</dbReference>
<organism evidence="2 3">
    <name type="scientific">Calidifontibacillus erzurumensis</name>
    <dbReference type="NCBI Taxonomy" id="2741433"/>
    <lineage>
        <taxon>Bacteria</taxon>
        <taxon>Bacillati</taxon>
        <taxon>Bacillota</taxon>
        <taxon>Bacilli</taxon>
        <taxon>Bacillales</taxon>
        <taxon>Bacillaceae</taxon>
        <taxon>Calidifontibacillus/Schinkia group</taxon>
        <taxon>Calidifontibacillus</taxon>
    </lineage>
</organism>
<dbReference type="InterPro" id="IPR029787">
    <property type="entry name" value="Nucleotide_cyclase"/>
</dbReference>
<accession>A0A8J8GCN5</accession>
<dbReference type="PANTHER" id="PTHR45138">
    <property type="entry name" value="REGULATORY COMPONENTS OF SENSORY TRANSDUCTION SYSTEM"/>
    <property type="match status" value="1"/>
</dbReference>
<sequence>MNYLEDSLNFPNESIVLNSKIEHLQTKEMVTMLPNFNYFKDIFGKKWEAAMNKLTPISLVVFDIDHLPLYKETYGLELGDLTVKEIVIKVKSLLKGPDDLLAKFADGTFFILLPETNINAALKTAEIIRQSIENMKIPHCQSITSNYVTVSVGVGTKTPFIWEDSNKFLKAVEQAMYIAKKNGRNQVIWNNVYLEEFID</sequence>
<gene>
    <name evidence="2" type="ORF">HR057_04205</name>
</gene>
<feature type="domain" description="GGDEF" evidence="1">
    <location>
        <begin position="55"/>
        <end position="192"/>
    </location>
</feature>
<name>A0A8J8GCN5_9BACI</name>
<dbReference type="CDD" id="cd01949">
    <property type="entry name" value="GGDEF"/>
    <property type="match status" value="1"/>
</dbReference>
<dbReference type="Pfam" id="PF00990">
    <property type="entry name" value="GGDEF"/>
    <property type="match status" value="1"/>
</dbReference>
<evidence type="ECO:0000313" key="3">
    <source>
        <dbReference type="Proteomes" id="UP000625804"/>
    </source>
</evidence>
<dbReference type="GO" id="GO:0052621">
    <property type="term" value="F:diguanylate cyclase activity"/>
    <property type="evidence" value="ECO:0007669"/>
    <property type="project" value="TreeGrafter"/>
</dbReference>
<dbReference type="GO" id="GO:0043709">
    <property type="term" value="P:cell adhesion involved in single-species biofilm formation"/>
    <property type="evidence" value="ECO:0007669"/>
    <property type="project" value="TreeGrafter"/>
</dbReference>
<dbReference type="AlphaFoldDB" id="A0A8J8GCN5"/>
<dbReference type="SUPFAM" id="SSF55073">
    <property type="entry name" value="Nucleotide cyclase"/>
    <property type="match status" value="1"/>
</dbReference>
<dbReference type="Proteomes" id="UP000625804">
    <property type="component" value="Unassembled WGS sequence"/>
</dbReference>
<comment type="caution">
    <text evidence="2">The sequence shown here is derived from an EMBL/GenBank/DDBJ whole genome shotgun (WGS) entry which is preliminary data.</text>
</comment>
<dbReference type="PROSITE" id="PS50887">
    <property type="entry name" value="GGDEF"/>
    <property type="match status" value="1"/>
</dbReference>
<dbReference type="RefSeq" id="WP_173730168.1">
    <property type="nucleotide sequence ID" value="NZ_JABTTE010000003.1"/>
</dbReference>
<dbReference type="GO" id="GO:1902201">
    <property type="term" value="P:negative regulation of bacterial-type flagellum-dependent cell motility"/>
    <property type="evidence" value="ECO:0007669"/>
    <property type="project" value="TreeGrafter"/>
</dbReference>
<evidence type="ECO:0000313" key="2">
    <source>
        <dbReference type="EMBL" id="NSL50967.1"/>
    </source>
</evidence>
<reference evidence="2" key="1">
    <citation type="submission" date="2020-06" db="EMBL/GenBank/DDBJ databases">
        <title>A novel thermopfilic bacterium from Erzurum, Turkey.</title>
        <authorList>
            <person name="Adiguzel A."/>
            <person name="Ay H."/>
            <person name="Baltaci M.O."/>
        </authorList>
    </citation>
    <scope>NUCLEOTIDE SEQUENCE</scope>
    <source>
        <strain evidence="2">P2</strain>
    </source>
</reference>
<dbReference type="GO" id="GO:0005886">
    <property type="term" value="C:plasma membrane"/>
    <property type="evidence" value="ECO:0007669"/>
    <property type="project" value="TreeGrafter"/>
</dbReference>
<keyword evidence="3" id="KW-1185">Reference proteome</keyword>
<evidence type="ECO:0000259" key="1">
    <source>
        <dbReference type="PROSITE" id="PS50887"/>
    </source>
</evidence>
<dbReference type="InterPro" id="IPR050469">
    <property type="entry name" value="Diguanylate_Cyclase"/>
</dbReference>
<protein>
    <submittedName>
        <fullName evidence="2">Diguanylate cyclase</fullName>
    </submittedName>
</protein>
<dbReference type="InterPro" id="IPR043128">
    <property type="entry name" value="Rev_trsase/Diguanyl_cyclase"/>
</dbReference>